<dbReference type="EC" id="1.1.1.153" evidence="4"/>
<dbReference type="OrthoDB" id="153074at2759"/>
<dbReference type="GO" id="GO:0004757">
    <property type="term" value="F:sepiapterin reductase (NADP+) activity"/>
    <property type="evidence" value="ECO:0007669"/>
    <property type="project" value="UniProtKB-EC"/>
</dbReference>
<evidence type="ECO:0000256" key="5">
    <source>
        <dbReference type="ARBA" id="ARBA00019170"/>
    </source>
</evidence>
<dbReference type="GeneID" id="116287122"/>
<organism evidence="9 10">
    <name type="scientific">Actinia tenebrosa</name>
    <name type="common">Australian red waratah sea anemone</name>
    <dbReference type="NCBI Taxonomy" id="6105"/>
    <lineage>
        <taxon>Eukaryota</taxon>
        <taxon>Metazoa</taxon>
        <taxon>Cnidaria</taxon>
        <taxon>Anthozoa</taxon>
        <taxon>Hexacorallia</taxon>
        <taxon>Actiniaria</taxon>
        <taxon>Actiniidae</taxon>
        <taxon>Actinia</taxon>
    </lineage>
</organism>
<dbReference type="InterPro" id="IPR051721">
    <property type="entry name" value="Biopterin_syn/organic_redct"/>
</dbReference>
<keyword evidence="6" id="KW-0963">Cytoplasm</keyword>
<name>A0A6P8H2H2_ACTTE</name>
<dbReference type="InterPro" id="IPR006393">
    <property type="entry name" value="Sepiapterin_red"/>
</dbReference>
<keyword evidence="7" id="KW-0521">NADP</keyword>
<dbReference type="FunFam" id="3.40.50.720:FF:000259">
    <property type="entry name" value="Sepiapterin reductase"/>
    <property type="match status" value="1"/>
</dbReference>
<dbReference type="NCBIfam" id="TIGR01500">
    <property type="entry name" value="sepiapter_red"/>
    <property type="match status" value="1"/>
</dbReference>
<accession>A0A6P8H2H2</accession>
<dbReference type="RefSeq" id="XP_031549616.1">
    <property type="nucleotide sequence ID" value="XM_031693756.1"/>
</dbReference>
<comment type="subunit">
    <text evidence="3">Homodimer.</text>
</comment>
<reference evidence="10" key="1">
    <citation type="submission" date="2025-08" db="UniProtKB">
        <authorList>
            <consortium name="RefSeq"/>
        </authorList>
    </citation>
    <scope>IDENTIFICATION</scope>
    <source>
        <tissue evidence="10">Tentacle</tissue>
    </source>
</reference>
<keyword evidence="8" id="KW-0560">Oxidoreductase</keyword>
<dbReference type="PANTHER" id="PTHR44085:SF2">
    <property type="entry name" value="SEPIAPTERIN REDUCTASE"/>
    <property type="match status" value="1"/>
</dbReference>
<gene>
    <name evidence="10" type="primary">LOC116287122</name>
</gene>
<evidence type="ECO:0000256" key="8">
    <source>
        <dbReference type="ARBA" id="ARBA00023002"/>
    </source>
</evidence>
<evidence type="ECO:0000256" key="3">
    <source>
        <dbReference type="ARBA" id="ARBA00011738"/>
    </source>
</evidence>
<evidence type="ECO:0000256" key="4">
    <source>
        <dbReference type="ARBA" id="ARBA00013075"/>
    </source>
</evidence>
<dbReference type="GO" id="GO:0006729">
    <property type="term" value="P:tetrahydrobiopterin biosynthetic process"/>
    <property type="evidence" value="ECO:0007669"/>
    <property type="project" value="InterPro"/>
</dbReference>
<evidence type="ECO:0000256" key="6">
    <source>
        <dbReference type="ARBA" id="ARBA00022490"/>
    </source>
</evidence>
<comment type="subcellular location">
    <subcellularLocation>
        <location evidence="1">Cytoplasm</location>
    </subcellularLocation>
</comment>
<dbReference type="PANTHER" id="PTHR44085">
    <property type="entry name" value="SEPIAPTERIN REDUCTASE"/>
    <property type="match status" value="1"/>
</dbReference>
<dbReference type="InterPro" id="IPR036291">
    <property type="entry name" value="NAD(P)-bd_dom_sf"/>
</dbReference>
<dbReference type="PRINTS" id="PR00081">
    <property type="entry name" value="GDHRDH"/>
</dbReference>
<dbReference type="SUPFAM" id="SSF51735">
    <property type="entry name" value="NAD(P)-binding Rossmann-fold domains"/>
    <property type="match status" value="1"/>
</dbReference>
<dbReference type="KEGG" id="aten:116287122"/>
<dbReference type="InterPro" id="IPR002347">
    <property type="entry name" value="SDR_fam"/>
</dbReference>
<proteinExistence type="inferred from homology"/>
<protein>
    <recommendedName>
        <fullName evidence="5">Sepiapterin reductase</fullName>
        <ecNumber evidence="4">1.1.1.153</ecNumber>
    </recommendedName>
</protein>
<dbReference type="Proteomes" id="UP000515163">
    <property type="component" value="Unplaced"/>
</dbReference>
<dbReference type="Gene3D" id="3.40.50.720">
    <property type="entry name" value="NAD(P)-binding Rossmann-like Domain"/>
    <property type="match status" value="1"/>
</dbReference>
<dbReference type="InParanoid" id="A0A6P8H2H2"/>
<evidence type="ECO:0000256" key="7">
    <source>
        <dbReference type="ARBA" id="ARBA00022857"/>
    </source>
</evidence>
<evidence type="ECO:0000313" key="10">
    <source>
        <dbReference type="RefSeq" id="XP_031549616.1"/>
    </source>
</evidence>
<sequence>MFAEGSSICCILTGASQGFGAAIAVDIAKQAVKTKNPMTFILTARSIEGLEKTKTAVEQIHSSAKVHCVSADLEDISTISSSLKIIFEKVNPPDFSTALLINNAAKLGDISKRIQDFEDPKELQDMFNLNVTSQFFLMSNFIKTFADVKRYVVNISSLFAIQEAAGFSLYCTSKAASEMAHKVMAAEEPDVRVLCYAPGPLDTDMNDKILATARNKEVKNLLKKENVLQPEQSSAQLINLLLEDKFKSGEHIDYFDCSKNCISSD</sequence>
<evidence type="ECO:0000256" key="2">
    <source>
        <dbReference type="ARBA" id="ARBA00010483"/>
    </source>
</evidence>
<dbReference type="Pfam" id="PF00106">
    <property type="entry name" value="adh_short"/>
    <property type="match status" value="1"/>
</dbReference>
<dbReference type="FunCoup" id="A0A6P8H2H2">
    <property type="interactions" value="712"/>
</dbReference>
<evidence type="ECO:0000313" key="9">
    <source>
        <dbReference type="Proteomes" id="UP000515163"/>
    </source>
</evidence>
<dbReference type="AlphaFoldDB" id="A0A6P8H2H2"/>
<comment type="similarity">
    <text evidence="2">Belongs to the sepiapterin reductase family.</text>
</comment>
<dbReference type="GO" id="GO:0005737">
    <property type="term" value="C:cytoplasm"/>
    <property type="evidence" value="ECO:0007669"/>
    <property type="project" value="UniProtKB-SubCell"/>
</dbReference>
<keyword evidence="9" id="KW-1185">Reference proteome</keyword>
<evidence type="ECO:0000256" key="1">
    <source>
        <dbReference type="ARBA" id="ARBA00004496"/>
    </source>
</evidence>